<accession>A0ABM8FKQ2</accession>
<dbReference type="PANTHER" id="PTHR34388:SF1">
    <property type="entry name" value="DNA POLYMERASE III SUBUNIT DELTA"/>
    <property type="match status" value="1"/>
</dbReference>
<dbReference type="Gene3D" id="1.10.8.60">
    <property type="match status" value="1"/>
</dbReference>
<dbReference type="PANTHER" id="PTHR34388">
    <property type="entry name" value="DNA POLYMERASE III SUBUNIT DELTA"/>
    <property type="match status" value="1"/>
</dbReference>
<evidence type="ECO:0000256" key="4">
    <source>
        <dbReference type="ARBA" id="ARBA00022932"/>
    </source>
</evidence>
<proteinExistence type="predicted"/>
<evidence type="ECO:0000256" key="2">
    <source>
        <dbReference type="ARBA" id="ARBA00022695"/>
    </source>
</evidence>
<dbReference type="InterPro" id="IPR005790">
    <property type="entry name" value="DNA_polIII_delta"/>
</dbReference>
<keyword evidence="4" id="KW-0239">DNA-directed DNA polymerase</keyword>
<evidence type="ECO:0000313" key="6">
    <source>
        <dbReference type="Proteomes" id="UP001321445"/>
    </source>
</evidence>
<keyword evidence="1" id="KW-0808">Transferase</keyword>
<dbReference type="Proteomes" id="UP001321445">
    <property type="component" value="Chromosome"/>
</dbReference>
<sequence length="326" mass="37014">MYKREFDQLLSSGDMPKSVMLYGDNDYYIDTTAERLIAMSGGRESMLKLYYDEYDFVNAKNYLGQSSLFGDINLLYVKSDKKIPKKELTQLVDLAFRNQNNFFIYAYTGSDFKTMTSAFSKKMNAEHVRFFPPSLGEAVAVVQQQARQLGLQMDRYAMEHLLVALNLNLSMAVNELQKLAILEGPIGAKEIDEHIFSLAPMAMETFLFSLFSRKPLTEVISQMHQLGEDEFAVLRAIQYFVSQLFLYHTYIKLHGAPDAKAILGYNPPRQLVEQHARLAVKIPLHLFEKIFDTLAEGELAIKAAGGLSQKETILFGILIKIKSFLG</sequence>
<name>A0ABM8FKQ2_9BACT</name>
<keyword evidence="2" id="KW-0548">Nucleotidyltransferase</keyword>
<dbReference type="InterPro" id="IPR027417">
    <property type="entry name" value="P-loop_NTPase"/>
</dbReference>
<dbReference type="RefSeq" id="WP_286337473.1">
    <property type="nucleotide sequence ID" value="NZ_AP027370.1"/>
</dbReference>
<evidence type="ECO:0008006" key="7">
    <source>
        <dbReference type="Google" id="ProtNLM"/>
    </source>
</evidence>
<evidence type="ECO:0000256" key="3">
    <source>
        <dbReference type="ARBA" id="ARBA00022705"/>
    </source>
</evidence>
<evidence type="ECO:0000256" key="1">
    <source>
        <dbReference type="ARBA" id="ARBA00022679"/>
    </source>
</evidence>
<keyword evidence="6" id="KW-1185">Reference proteome</keyword>
<evidence type="ECO:0000313" key="5">
    <source>
        <dbReference type="EMBL" id="BDY12272.1"/>
    </source>
</evidence>
<dbReference type="EMBL" id="AP027370">
    <property type="protein sequence ID" value="BDY12272.1"/>
    <property type="molecule type" value="Genomic_DNA"/>
</dbReference>
<dbReference type="SUPFAM" id="SSF52540">
    <property type="entry name" value="P-loop containing nucleoside triphosphate hydrolases"/>
    <property type="match status" value="1"/>
</dbReference>
<organism evidence="5 6">
    <name type="scientific">Hydrogenimonas cancrithermarum</name>
    <dbReference type="NCBI Taxonomy" id="2993563"/>
    <lineage>
        <taxon>Bacteria</taxon>
        <taxon>Pseudomonadati</taxon>
        <taxon>Campylobacterota</taxon>
        <taxon>Epsilonproteobacteria</taxon>
        <taxon>Campylobacterales</taxon>
        <taxon>Hydrogenimonadaceae</taxon>
        <taxon>Hydrogenimonas</taxon>
    </lineage>
</organism>
<keyword evidence="3" id="KW-0235">DNA replication</keyword>
<reference evidence="5 6" key="1">
    <citation type="submission" date="2023-03" db="EMBL/GenBank/DDBJ databases">
        <title>Description of Hydrogenimonas sp. ISO32.</title>
        <authorList>
            <person name="Mino S."/>
            <person name="Fukazawa S."/>
            <person name="Sawabe T."/>
        </authorList>
    </citation>
    <scope>NUCLEOTIDE SEQUENCE [LARGE SCALE GENOMIC DNA]</scope>
    <source>
        <strain evidence="5 6">ISO32</strain>
    </source>
</reference>
<gene>
    <name evidence="5" type="ORF">HCR_05840</name>
</gene>
<dbReference type="NCBIfam" id="NF006302">
    <property type="entry name" value="PRK08487.1-5"/>
    <property type="match status" value="1"/>
</dbReference>
<dbReference type="NCBIfam" id="TIGR01128">
    <property type="entry name" value="holA"/>
    <property type="match status" value="1"/>
</dbReference>
<protein>
    <recommendedName>
        <fullName evidence="7">DNA polymerase III subunit delta</fullName>
    </recommendedName>
</protein>